<dbReference type="CDD" id="cd04485">
    <property type="entry name" value="DnaE_OBF"/>
    <property type="match status" value="1"/>
</dbReference>
<dbReference type="InterPro" id="IPR016195">
    <property type="entry name" value="Pol/histidinol_Pase-like"/>
</dbReference>
<dbReference type="FunFam" id="1.10.150.870:FF:000001">
    <property type="entry name" value="DNA polymerase III subunit alpha"/>
    <property type="match status" value="1"/>
</dbReference>
<dbReference type="NCBIfam" id="TIGR00594">
    <property type="entry name" value="polc"/>
    <property type="match status" value="1"/>
</dbReference>
<proteinExistence type="predicted"/>
<evidence type="ECO:0000259" key="10">
    <source>
        <dbReference type="SMART" id="SM00481"/>
    </source>
</evidence>
<dbReference type="GO" id="GO:0008408">
    <property type="term" value="F:3'-5' exonuclease activity"/>
    <property type="evidence" value="ECO:0007669"/>
    <property type="project" value="InterPro"/>
</dbReference>
<evidence type="ECO:0000256" key="8">
    <source>
        <dbReference type="ARBA" id="ARBA00022932"/>
    </source>
</evidence>
<evidence type="ECO:0000256" key="3">
    <source>
        <dbReference type="ARBA" id="ARBA00019114"/>
    </source>
</evidence>
<dbReference type="InterPro" id="IPR049821">
    <property type="entry name" value="PolIIIA_DnaE1_PHP"/>
</dbReference>
<dbReference type="GO" id="GO:0006260">
    <property type="term" value="P:DNA replication"/>
    <property type="evidence" value="ECO:0007669"/>
    <property type="project" value="UniProtKB-KW"/>
</dbReference>
<dbReference type="GO" id="GO:0003887">
    <property type="term" value="F:DNA-directed DNA polymerase activity"/>
    <property type="evidence" value="ECO:0007669"/>
    <property type="project" value="UniProtKB-KW"/>
</dbReference>
<keyword evidence="5 11" id="KW-0808">Transferase</keyword>
<evidence type="ECO:0000313" key="11">
    <source>
        <dbReference type="EMBL" id="KKC98517.1"/>
    </source>
</evidence>
<keyword evidence="8" id="KW-0239">DNA-directed DNA polymerase</keyword>
<dbReference type="SMART" id="SM00481">
    <property type="entry name" value="POLIIIAc"/>
    <property type="match status" value="1"/>
</dbReference>
<dbReference type="EMBL" id="JWYV01000019">
    <property type="protein sequence ID" value="KKC98517.1"/>
    <property type="molecule type" value="Genomic_DNA"/>
</dbReference>
<evidence type="ECO:0000256" key="6">
    <source>
        <dbReference type="ARBA" id="ARBA00022695"/>
    </source>
</evidence>
<dbReference type="InterPro" id="IPR003141">
    <property type="entry name" value="Pol/His_phosphatase_N"/>
</dbReference>
<dbReference type="SUPFAM" id="SSF89550">
    <property type="entry name" value="PHP domain-like"/>
    <property type="match status" value="1"/>
</dbReference>
<dbReference type="CDD" id="cd07433">
    <property type="entry name" value="PHP_PolIIIA_DnaE1"/>
    <property type="match status" value="1"/>
</dbReference>
<dbReference type="InterPro" id="IPR012340">
    <property type="entry name" value="NA-bd_OB-fold"/>
</dbReference>
<dbReference type="InterPro" id="IPR041931">
    <property type="entry name" value="DNA_pol3_alpha_thumb_dom"/>
</dbReference>
<dbReference type="STRING" id="265726.KY46_18210"/>
<dbReference type="InterPro" id="IPR004365">
    <property type="entry name" value="NA-bd_OB_tRNA"/>
</dbReference>
<dbReference type="InterPro" id="IPR011708">
    <property type="entry name" value="DNA_pol3_alpha_NTPase_dom"/>
</dbReference>
<dbReference type="OrthoDB" id="9803237at2"/>
<evidence type="ECO:0000256" key="4">
    <source>
        <dbReference type="ARBA" id="ARBA00022490"/>
    </source>
</evidence>
<dbReference type="PANTHER" id="PTHR32294">
    <property type="entry name" value="DNA POLYMERASE III SUBUNIT ALPHA"/>
    <property type="match status" value="1"/>
</dbReference>
<reference evidence="11 12" key="1">
    <citation type="submission" date="2014-12" db="EMBL/GenBank/DDBJ databases">
        <title>Mercury Reductase activity and rhizosphere competence traits in the genome of root associated Photobacterium halotolerans MELD1.</title>
        <authorList>
            <person name="Mathew D.C."/>
            <person name="Huang C.-C."/>
        </authorList>
    </citation>
    <scope>NUCLEOTIDE SEQUENCE [LARGE SCALE GENOMIC DNA]</scope>
    <source>
        <strain evidence="11 12">MELD1</strain>
    </source>
</reference>
<dbReference type="InterPro" id="IPR004013">
    <property type="entry name" value="PHP_dom"/>
</dbReference>
<keyword evidence="7" id="KW-0235">DNA replication</keyword>
<dbReference type="Gene3D" id="3.20.20.140">
    <property type="entry name" value="Metal-dependent hydrolases"/>
    <property type="match status" value="1"/>
</dbReference>
<dbReference type="Pfam" id="PF02811">
    <property type="entry name" value="PHP"/>
    <property type="match status" value="1"/>
</dbReference>
<dbReference type="RefSeq" id="WP_046222037.1">
    <property type="nucleotide sequence ID" value="NZ_JWYV01000019.1"/>
</dbReference>
<dbReference type="Proteomes" id="UP000033633">
    <property type="component" value="Unassembled WGS sequence"/>
</dbReference>
<sequence length="1159" mass="129715">MAEPRFIHLRIHSDFSMVDGLSKVPPLVKKVAELGMPAMALTDFTNLCGLVKFYFAAHGAGVKPIIGADFKVRSDENGEELSDLTVLAADNDGYKNLTLLISRAYQRGHVQHMPVIDRDWLVEQKQGLILLSGGKTGDVGQALLKGNQAAAKRCVAFYQQHFPDSYYLELVRTGRPDEEAYLHFAIELAAQADLPVVATNDVRFISPDQFDAHEIRVCIHDGYTLVDPRRPKNYSAQQYLRSEEEMCELFADIPEALENSVEIAKRCNVTVRLGEYFLPNFPTGDMTTEDFLVLKSKEGLERRLEFLFPDEEVRKNRRPEYDERLDIELEVINQMGFPGYFLIVMEFIQWSKENGVPVGPGRGSGAGSLVAYALDITDLDPLAFDLLFERFLNPERVSMPDFDIDFCMDKRDQVIDHVAEMYGRDAVSQIITFGTMAAKAVIRDVGRVLGHPYGFVDRISKMIPAEPGMTLAKAFEAEPQLGEVYEADEEVKDLIDMCRILEGVTRNAGKHAGGVVISPTTITDFAPLYCDAEGHHPVTQFDKNDVETAGLVKFDFLGLRTLTIIDWALGMINPRLEAQGKSPINIAAIPMDDAKSFAMLQRSESTAVFQLESRGMKDLIKRLQPDCFEDMIALVALFRPGPLQSGMVDNFIDRKHGREEISYPDATYQHESLKEILEPTYGIILYQEQVMQIAQVLAGYSLGGADLLRRAMGKKKPEEMAKQRATFESGAVENGVDGELAMKIFDLVEKFAGYGFNKSHSAAYALVSYQTLWLKAHYPAEFMAAVMTADMDNTDKVVGLVEECQRMNLQMLPPDVNKGLYRFTVDEEGAIVYGIGAIKGVGEGPIENIIAAREKGGHFKDLFDFCARIDTKKVNKRVLERLIKAGAMDRLGPNRAAMMATLDDALKAAGQHHQAEAFGQADMFGVLTAAPEEVEKAYANIPEWPEKIWLEGERDTLGLYLTGHPINSYVRELKHYVTWRLKDAHPTGRDKVVTIAGLVIAARVMTTKRGTRIGVLTLDDRSGRMEVMLFSDALDRYLDLIEKDRILIVSGQVSFDDFNGGLKMSAREVLDISEAREKHLRGLAISLTEGQIDHTFFERFSKALEPHRAGTVPVNIYYQRSNARAKLTLGTEWRITPSDDLITDLKVLLGEQQVEFEFN</sequence>
<dbReference type="Pfam" id="PF14579">
    <property type="entry name" value="HHH_6"/>
    <property type="match status" value="1"/>
</dbReference>
<evidence type="ECO:0000313" key="12">
    <source>
        <dbReference type="Proteomes" id="UP000033633"/>
    </source>
</evidence>
<dbReference type="PANTHER" id="PTHR32294:SF0">
    <property type="entry name" value="DNA POLYMERASE III SUBUNIT ALPHA"/>
    <property type="match status" value="1"/>
</dbReference>
<dbReference type="Gene3D" id="2.40.50.140">
    <property type="entry name" value="Nucleic acid-binding proteins"/>
    <property type="match status" value="1"/>
</dbReference>
<dbReference type="FunFam" id="1.10.10.1600:FF:000001">
    <property type="entry name" value="DNA polymerase III subunit alpha"/>
    <property type="match status" value="1"/>
</dbReference>
<dbReference type="InterPro" id="IPR048472">
    <property type="entry name" value="DNA_pol_IIIA_C"/>
</dbReference>
<keyword evidence="12" id="KW-1185">Reference proteome</keyword>
<keyword evidence="4" id="KW-0963">Cytoplasm</keyword>
<dbReference type="Pfam" id="PF07733">
    <property type="entry name" value="DNA_pol3_alpha"/>
    <property type="match status" value="1"/>
</dbReference>
<protein>
    <recommendedName>
        <fullName evidence="3">DNA polymerase III subunit alpha</fullName>
        <ecNumber evidence="2">2.7.7.7</ecNumber>
    </recommendedName>
</protein>
<dbReference type="InterPro" id="IPR040982">
    <property type="entry name" value="DNA_pol3_finger"/>
</dbReference>
<keyword evidence="6 11" id="KW-0548">Nucleotidyltransferase</keyword>
<comment type="catalytic activity">
    <reaction evidence="9">
        <text>DNA(n) + a 2'-deoxyribonucleoside 5'-triphosphate = DNA(n+1) + diphosphate</text>
        <dbReference type="Rhea" id="RHEA:22508"/>
        <dbReference type="Rhea" id="RHEA-COMP:17339"/>
        <dbReference type="Rhea" id="RHEA-COMP:17340"/>
        <dbReference type="ChEBI" id="CHEBI:33019"/>
        <dbReference type="ChEBI" id="CHEBI:61560"/>
        <dbReference type="ChEBI" id="CHEBI:173112"/>
        <dbReference type="EC" id="2.7.7.7"/>
    </reaction>
</comment>
<comment type="caution">
    <text evidence="11">The sequence shown here is derived from an EMBL/GenBank/DDBJ whole genome shotgun (WGS) entry which is preliminary data.</text>
</comment>
<dbReference type="NCBIfam" id="NF004226">
    <property type="entry name" value="PRK05673.1"/>
    <property type="match status" value="1"/>
</dbReference>
<feature type="domain" description="Polymerase/histidinol phosphatase N-terminal" evidence="10">
    <location>
        <begin position="7"/>
        <end position="74"/>
    </location>
</feature>
<dbReference type="InterPro" id="IPR029460">
    <property type="entry name" value="DNAPol_HHH"/>
</dbReference>
<dbReference type="Gene3D" id="1.10.10.1600">
    <property type="entry name" value="Bacterial DNA polymerase III alpha subunit, thumb domain"/>
    <property type="match status" value="1"/>
</dbReference>
<dbReference type="EC" id="2.7.7.7" evidence="2"/>
<organism evidence="11 12">
    <name type="scientific">Photobacterium halotolerans</name>
    <dbReference type="NCBI Taxonomy" id="265726"/>
    <lineage>
        <taxon>Bacteria</taxon>
        <taxon>Pseudomonadati</taxon>
        <taxon>Pseudomonadota</taxon>
        <taxon>Gammaproteobacteria</taxon>
        <taxon>Vibrionales</taxon>
        <taxon>Vibrionaceae</taxon>
        <taxon>Photobacterium</taxon>
    </lineage>
</organism>
<dbReference type="InterPro" id="IPR004805">
    <property type="entry name" value="DnaE2/DnaE/PolC"/>
</dbReference>
<dbReference type="Pfam" id="PF01336">
    <property type="entry name" value="tRNA_anti-codon"/>
    <property type="match status" value="1"/>
</dbReference>
<dbReference type="GO" id="GO:0003676">
    <property type="term" value="F:nucleic acid binding"/>
    <property type="evidence" value="ECO:0007669"/>
    <property type="project" value="InterPro"/>
</dbReference>
<dbReference type="GO" id="GO:0005737">
    <property type="term" value="C:cytoplasm"/>
    <property type="evidence" value="ECO:0007669"/>
    <property type="project" value="UniProtKB-SubCell"/>
</dbReference>
<dbReference type="SUPFAM" id="SSF50249">
    <property type="entry name" value="Nucleic acid-binding proteins"/>
    <property type="match status" value="1"/>
</dbReference>
<evidence type="ECO:0000256" key="7">
    <source>
        <dbReference type="ARBA" id="ARBA00022705"/>
    </source>
</evidence>
<evidence type="ECO:0000256" key="1">
    <source>
        <dbReference type="ARBA" id="ARBA00004496"/>
    </source>
</evidence>
<dbReference type="PATRIC" id="fig|265726.11.peg.1926"/>
<dbReference type="FunFam" id="2.40.50.140:FF:000106">
    <property type="entry name" value="DNA polymerase III subunit alpha"/>
    <property type="match status" value="1"/>
</dbReference>
<gene>
    <name evidence="11" type="primary">dnaE</name>
    <name evidence="11" type="ORF">KY46_18210</name>
</gene>
<accession>A0A0F5V8V3</accession>
<dbReference type="FunFam" id="3.20.20.140:FF:000028">
    <property type="entry name" value="DNA polymerase III subunit alpha"/>
    <property type="match status" value="1"/>
</dbReference>
<dbReference type="Pfam" id="PF17657">
    <property type="entry name" value="DNA_pol3_finger"/>
    <property type="match status" value="1"/>
</dbReference>
<name>A0A0F5V8V3_9GAMM</name>
<evidence type="ECO:0000256" key="9">
    <source>
        <dbReference type="ARBA" id="ARBA00049244"/>
    </source>
</evidence>
<dbReference type="AlphaFoldDB" id="A0A0F5V8V3"/>
<comment type="subcellular location">
    <subcellularLocation>
        <location evidence="1">Cytoplasm</location>
    </subcellularLocation>
</comment>
<evidence type="ECO:0000256" key="2">
    <source>
        <dbReference type="ARBA" id="ARBA00012417"/>
    </source>
</evidence>
<dbReference type="Pfam" id="PF20914">
    <property type="entry name" value="DNA_pol_IIIA_C"/>
    <property type="match status" value="1"/>
</dbReference>
<evidence type="ECO:0000256" key="5">
    <source>
        <dbReference type="ARBA" id="ARBA00022679"/>
    </source>
</evidence>
<dbReference type="Gene3D" id="1.10.150.870">
    <property type="match status" value="1"/>
</dbReference>